<dbReference type="HOGENOM" id="CLU_771181_0_0_5"/>
<protein>
    <recommendedName>
        <fullName evidence="3">Glycosyl transferase, family 2</fullName>
    </recommendedName>
</protein>
<dbReference type="Pfam" id="PF13704">
    <property type="entry name" value="Glyco_tranf_2_4"/>
    <property type="match status" value="1"/>
</dbReference>
<dbReference type="OrthoDB" id="4964299at2"/>
<dbReference type="InterPro" id="IPR029044">
    <property type="entry name" value="Nucleotide-diphossugar_trans"/>
</dbReference>
<evidence type="ECO:0000313" key="2">
    <source>
        <dbReference type="Proteomes" id="UP000002586"/>
    </source>
</evidence>
<evidence type="ECO:0008006" key="3">
    <source>
        <dbReference type="Google" id="ProtNLM"/>
    </source>
</evidence>
<accession>A0L4M9</accession>
<dbReference type="AlphaFoldDB" id="A0L4M9"/>
<reference evidence="2" key="1">
    <citation type="journal article" date="2009" name="Appl. Environ. Microbiol.">
        <title>Complete genome sequence of the chemolithoautotrophic marine magnetotactic coccus strain MC-1.</title>
        <authorList>
            <person name="Schubbe S."/>
            <person name="Williams T.J."/>
            <person name="Xie G."/>
            <person name="Kiss H.E."/>
            <person name="Brettin T.S."/>
            <person name="Martinez D."/>
            <person name="Ross C.A."/>
            <person name="Schuler D."/>
            <person name="Cox B.L."/>
            <person name="Nealson K.H."/>
            <person name="Bazylinski D.A."/>
        </authorList>
    </citation>
    <scope>NUCLEOTIDE SEQUENCE [LARGE SCALE GENOMIC DNA]</scope>
    <source>
        <strain evidence="2">ATCC BAA-1437 / JCM 17883 / MC-1</strain>
    </source>
</reference>
<dbReference type="EMBL" id="CP000471">
    <property type="protein sequence ID" value="ABK42922.1"/>
    <property type="molecule type" value="Genomic_DNA"/>
</dbReference>
<keyword evidence="2" id="KW-1185">Reference proteome</keyword>
<dbReference type="SUPFAM" id="SSF53448">
    <property type="entry name" value="Nucleotide-diphospho-sugar transferases"/>
    <property type="match status" value="1"/>
</dbReference>
<gene>
    <name evidence="1" type="ordered locus">Mmc1_0396</name>
</gene>
<dbReference type="Proteomes" id="UP000002586">
    <property type="component" value="Chromosome"/>
</dbReference>
<evidence type="ECO:0000313" key="1">
    <source>
        <dbReference type="EMBL" id="ABK42922.1"/>
    </source>
</evidence>
<reference evidence="1 2" key="2">
    <citation type="journal article" date="2012" name="Int. J. Syst. Evol. Microbiol.">
        <title>Magnetococcus marinus gen. nov., sp. nov., a marine, magnetotactic bacterium that represents a novel lineage (Magnetococcaceae fam. nov.; Magnetococcales ord. nov.) at the base of the Alphaproteobacteria.</title>
        <authorList>
            <person name="Bazylinski D.A."/>
            <person name="Williams T.J."/>
            <person name="Lefevre C.T."/>
            <person name="Berg R.J."/>
            <person name="Zhang C.L."/>
            <person name="Bowser S.S."/>
            <person name="Dean A.J."/>
            <person name="Beveridge T.J."/>
        </authorList>
    </citation>
    <scope>NUCLEOTIDE SEQUENCE [LARGE SCALE GENOMIC DNA]</scope>
    <source>
        <strain evidence="2">ATCC BAA-1437 / JCM 17883 / MC-1</strain>
    </source>
</reference>
<sequence>MEKPCKVVGLVQCKNEWGLIALSITHALRNHVDEVFVLNDSSSDESYQGLLKLQTLFPGRLHLYHMLGDEFLEDSSRTVLMHLSQSAQADWCYTFDADEFLYTTTGVSLKALLSTVAADVGALRYPLYNYLSLDTFDECQLHGYAALQWQAQVTQRAPITLAQIIEGVRQGERNLFTLPFFPKLIVRNDPMLRLHVGAHTVRDFNRTPKRLMHADTVAVVHLPMLSWARLQRKARMGQIFVESGVSPQLGWQNQLVYRMQQEGRLPQMWRQHSLSAEGQLEPDRPRNVVQDRRFVTLIAPTLKFLEEAFQSKDLRVFRGERLQRGAAPESTLPLQSVVRLLHRFMGFEARYDEQLHQPK</sequence>
<dbReference type="RefSeq" id="WP_011712092.1">
    <property type="nucleotide sequence ID" value="NC_008576.1"/>
</dbReference>
<dbReference type="STRING" id="156889.Mmc1_0396"/>
<dbReference type="KEGG" id="mgm:Mmc1_0396"/>
<proteinExistence type="predicted"/>
<name>A0L4M9_MAGMM</name>
<dbReference type="eggNOG" id="COG1215">
    <property type="taxonomic scope" value="Bacteria"/>
</dbReference>
<organism evidence="1 2">
    <name type="scientific">Magnetococcus marinus (strain ATCC BAA-1437 / JCM 17883 / MC-1)</name>
    <dbReference type="NCBI Taxonomy" id="156889"/>
    <lineage>
        <taxon>Bacteria</taxon>
        <taxon>Pseudomonadati</taxon>
        <taxon>Pseudomonadota</taxon>
        <taxon>Magnetococcia</taxon>
        <taxon>Magnetococcales</taxon>
        <taxon>Magnetococcaceae</taxon>
        <taxon>Magnetococcus</taxon>
    </lineage>
</organism>